<evidence type="ECO:0000256" key="5">
    <source>
        <dbReference type="ARBA" id="ARBA00023136"/>
    </source>
</evidence>
<dbReference type="EMBL" id="CAADRP010001584">
    <property type="protein sequence ID" value="VFU42519.1"/>
    <property type="molecule type" value="Genomic_DNA"/>
</dbReference>
<dbReference type="PANTHER" id="PTHR10383:SF9">
    <property type="entry name" value="SERINE INCORPORATOR, ISOFORM F"/>
    <property type="match status" value="1"/>
</dbReference>
<organism evidence="7">
    <name type="scientific">Salix viminalis</name>
    <name type="common">Common osier</name>
    <name type="synonym">Basket willow</name>
    <dbReference type="NCBI Taxonomy" id="40686"/>
    <lineage>
        <taxon>Eukaryota</taxon>
        <taxon>Viridiplantae</taxon>
        <taxon>Streptophyta</taxon>
        <taxon>Embryophyta</taxon>
        <taxon>Tracheophyta</taxon>
        <taxon>Spermatophyta</taxon>
        <taxon>Magnoliopsida</taxon>
        <taxon>eudicotyledons</taxon>
        <taxon>Gunneridae</taxon>
        <taxon>Pentapetalae</taxon>
        <taxon>rosids</taxon>
        <taxon>fabids</taxon>
        <taxon>Malpighiales</taxon>
        <taxon>Salicaceae</taxon>
        <taxon>Saliceae</taxon>
        <taxon>Salix</taxon>
    </lineage>
</organism>
<evidence type="ECO:0000256" key="4">
    <source>
        <dbReference type="ARBA" id="ARBA00022989"/>
    </source>
</evidence>
<dbReference type="PANTHER" id="PTHR10383">
    <property type="entry name" value="SERINE INCORPORATOR"/>
    <property type="match status" value="1"/>
</dbReference>
<evidence type="ECO:0000256" key="1">
    <source>
        <dbReference type="ARBA" id="ARBA00004141"/>
    </source>
</evidence>
<sequence length="168" mass="19082">MVRQVYGLLCSHVLLTKMDDYTWTSFKIDKVLFCLILIKFGNFRGSNSRPLERRRTLMSVWHLSIAGLSVGGEPGRHEILSKFGAGLFLLVQVVILLDFTHTWNDAWSRKMNRNAFTFSGILFMWFNPSGHDCGLNVFFIVMTMILAFAFAVIALHPAVTNLVHSPSK</sequence>
<proteinExistence type="inferred from homology"/>
<accession>A0A6N2LYX6</accession>
<feature type="transmembrane region" description="Helical" evidence="6">
    <location>
        <begin position="134"/>
        <end position="159"/>
    </location>
</feature>
<keyword evidence="4 6" id="KW-1133">Transmembrane helix</keyword>
<name>A0A6N2LYX6_SALVM</name>
<gene>
    <name evidence="7" type="ORF">SVIM_LOCUS255775</name>
</gene>
<dbReference type="AlphaFoldDB" id="A0A6N2LYX6"/>
<dbReference type="InterPro" id="IPR005016">
    <property type="entry name" value="TDE1/TMS"/>
</dbReference>
<dbReference type="Pfam" id="PF03348">
    <property type="entry name" value="Serinc"/>
    <property type="match status" value="2"/>
</dbReference>
<evidence type="ECO:0000256" key="2">
    <source>
        <dbReference type="ARBA" id="ARBA00006665"/>
    </source>
</evidence>
<reference evidence="7" key="1">
    <citation type="submission" date="2019-03" db="EMBL/GenBank/DDBJ databases">
        <authorList>
            <person name="Mank J."/>
            <person name="Almeida P."/>
        </authorList>
    </citation>
    <scope>NUCLEOTIDE SEQUENCE</scope>
    <source>
        <strain evidence="7">78183</strain>
    </source>
</reference>
<keyword evidence="5 6" id="KW-0472">Membrane</keyword>
<evidence type="ECO:0000256" key="3">
    <source>
        <dbReference type="ARBA" id="ARBA00022692"/>
    </source>
</evidence>
<keyword evidence="3 6" id="KW-0812">Transmembrane</keyword>
<comment type="similarity">
    <text evidence="2">Belongs to the TDE1 family.</text>
</comment>
<comment type="subcellular location">
    <subcellularLocation>
        <location evidence="1">Membrane</location>
        <topology evidence="1">Multi-pass membrane protein</topology>
    </subcellularLocation>
</comment>
<evidence type="ECO:0000256" key="6">
    <source>
        <dbReference type="SAM" id="Phobius"/>
    </source>
</evidence>
<dbReference type="GO" id="GO:0016020">
    <property type="term" value="C:membrane"/>
    <property type="evidence" value="ECO:0007669"/>
    <property type="project" value="UniProtKB-SubCell"/>
</dbReference>
<protein>
    <submittedName>
        <fullName evidence="7">Uncharacterized protein</fullName>
    </submittedName>
</protein>
<evidence type="ECO:0000313" key="7">
    <source>
        <dbReference type="EMBL" id="VFU42519.1"/>
    </source>
</evidence>